<dbReference type="KEGG" id="mbur:EQU24_04980"/>
<name>A0A4P9UN94_METBY</name>
<keyword evidence="2" id="KW-1185">Reference proteome</keyword>
<evidence type="ECO:0000313" key="2">
    <source>
        <dbReference type="Proteomes" id="UP000305881"/>
    </source>
</evidence>
<dbReference type="EMBL" id="CP035467">
    <property type="protein sequence ID" value="QCW81671.1"/>
    <property type="molecule type" value="Genomic_DNA"/>
</dbReference>
<reference evidence="2" key="1">
    <citation type="journal article" date="2019" name="J. Bacteriol.">
        <title>A Mutagenic Screen Identifies a TonB-Dependent Receptor Required for the Lanthanide Metal Switch in the Type I Methanotroph 'Methylotuvimicrobium buryatense' 5GB1C.</title>
        <authorList>
            <person name="Groom J.D."/>
            <person name="Ford S.M."/>
            <person name="Pesesky M.W."/>
            <person name="Lidstrom M.E."/>
        </authorList>
    </citation>
    <scope>NUCLEOTIDE SEQUENCE [LARGE SCALE GENOMIC DNA]</scope>
    <source>
        <strain evidence="2">5GB1C</strain>
    </source>
</reference>
<organism evidence="1 2">
    <name type="scientific">Methylotuvimicrobium buryatense</name>
    <name type="common">Methylomicrobium buryatense</name>
    <dbReference type="NCBI Taxonomy" id="95641"/>
    <lineage>
        <taxon>Bacteria</taxon>
        <taxon>Pseudomonadati</taxon>
        <taxon>Pseudomonadota</taxon>
        <taxon>Gammaproteobacteria</taxon>
        <taxon>Methylococcales</taxon>
        <taxon>Methylococcaceae</taxon>
        <taxon>Methylotuvimicrobium</taxon>
    </lineage>
</organism>
<evidence type="ECO:0000313" key="1">
    <source>
        <dbReference type="EMBL" id="QCW81671.1"/>
    </source>
</evidence>
<dbReference type="Proteomes" id="UP000305881">
    <property type="component" value="Chromosome"/>
</dbReference>
<accession>A0A4P9UN94</accession>
<dbReference type="AlphaFoldDB" id="A0A4P9UN94"/>
<protein>
    <submittedName>
        <fullName evidence="1">Uncharacterized protein</fullName>
    </submittedName>
</protein>
<gene>
    <name evidence="1" type="ORF">EQU24_04980</name>
</gene>
<proteinExistence type="predicted"/>
<sequence>MFIACFIPFVLQISAALKEAPGTRQRLCQHGFWHRAYMDLCTASFDEHPDAELWSTMGIHFRIITYQPTESHRL</sequence>